<reference evidence="2 3" key="1">
    <citation type="journal article" date="2005" name="Proc. Natl. Acad. Sci. U.S.A.">
        <title>Whole genome sequence of Staphylococcus saprophyticus reveals the pathogenesis of uncomplicated urinary tract infection.</title>
        <authorList>
            <person name="Kuroda M."/>
            <person name="Yamashita A."/>
            <person name="Hirakawa H."/>
            <person name="Kumano M."/>
            <person name="Morikawa K."/>
            <person name="Higashide M."/>
            <person name="Maruyama A."/>
            <person name="Inose Y."/>
            <person name="Matoba K."/>
            <person name="Toh H."/>
            <person name="Kuhara S."/>
            <person name="Hattori M."/>
            <person name="Ohta T."/>
        </authorList>
    </citation>
    <scope>NUCLEOTIDE SEQUENCE [LARGE SCALE GENOMIC DNA]</scope>
    <source>
        <strain evidence="3">ATCC 15305 / DSM 20229 / NCIMB 8711 / NCTC 7292 / S-41</strain>
    </source>
</reference>
<dbReference type="HOGENOM" id="CLU_2481809_0_0_9"/>
<proteinExistence type="predicted"/>
<evidence type="ECO:0000313" key="2">
    <source>
        <dbReference type="EMBL" id="BAE19072.1"/>
    </source>
</evidence>
<dbReference type="EMBL" id="AP008934">
    <property type="protein sequence ID" value="BAE19072.1"/>
    <property type="molecule type" value="Genomic_DNA"/>
</dbReference>
<dbReference type="KEGG" id="ssp:SSP1927"/>
<feature type="compositionally biased region" description="Low complexity" evidence="1">
    <location>
        <begin position="1"/>
        <end position="26"/>
    </location>
</feature>
<accession>Q49VY8</accession>
<keyword evidence="3" id="KW-1185">Reference proteome</keyword>
<evidence type="ECO:0000256" key="1">
    <source>
        <dbReference type="SAM" id="MobiDB-lite"/>
    </source>
</evidence>
<gene>
    <name evidence="2" type="ordered locus">SSP1927</name>
</gene>
<organism evidence="2 3">
    <name type="scientific">Staphylococcus saprophyticus subsp. saprophyticus (strain ATCC 15305 / DSM 20229 / NCIMB 8711 / NCTC 7292 / S-41)</name>
    <dbReference type="NCBI Taxonomy" id="342451"/>
    <lineage>
        <taxon>Bacteria</taxon>
        <taxon>Bacillati</taxon>
        <taxon>Bacillota</taxon>
        <taxon>Bacilli</taxon>
        <taxon>Bacillales</taxon>
        <taxon>Staphylococcaceae</taxon>
        <taxon>Staphylococcus</taxon>
    </lineage>
</organism>
<dbReference type="GeneID" id="94363073"/>
<evidence type="ECO:0000313" key="3">
    <source>
        <dbReference type="Proteomes" id="UP000006371"/>
    </source>
</evidence>
<feature type="region of interest" description="Disordered" evidence="1">
    <location>
        <begin position="1"/>
        <end position="56"/>
    </location>
</feature>
<sequence length="87" mass="10204">MNTNQQRDNATTQQTQQTQQDNQEANGYDPNNPYMNMPDQEWRKNTGDGLSSGEKQTMYAIENNQYEVEDAEQKLAALKYYQNKYNQ</sequence>
<dbReference type="RefSeq" id="WP_011303597.1">
    <property type="nucleotide sequence ID" value="NC_007350.1"/>
</dbReference>
<name>Q49VY8_STAS1</name>
<dbReference type="eggNOG" id="ENOG503059U">
    <property type="taxonomic scope" value="Bacteria"/>
</dbReference>
<dbReference type="Proteomes" id="UP000006371">
    <property type="component" value="Chromosome"/>
</dbReference>
<dbReference type="AlphaFoldDB" id="Q49VY8"/>
<protein>
    <submittedName>
        <fullName evidence="2">Uncharacterized protein</fullName>
    </submittedName>
</protein>